<comment type="similarity">
    <text evidence="3">Belongs to the DNA gyrase inhibitor YacG family.</text>
</comment>
<dbReference type="InterPro" id="IPR013088">
    <property type="entry name" value="Znf_NHR/GATA"/>
</dbReference>
<keyword evidence="1 3" id="KW-0479">Metal-binding</keyword>
<dbReference type="AlphaFoldDB" id="A0AA37W993"/>
<gene>
    <name evidence="3 4" type="primary">yacG</name>
    <name evidence="4" type="ORF">GCM10007876_37480</name>
</gene>
<dbReference type="HAMAP" id="MF_00649">
    <property type="entry name" value="DNA_gyrase_inhibitor_YacG"/>
    <property type="match status" value="1"/>
</dbReference>
<dbReference type="EMBL" id="BSNM01000026">
    <property type="protein sequence ID" value="GLQ33268.1"/>
    <property type="molecule type" value="Genomic_DNA"/>
</dbReference>
<evidence type="ECO:0000256" key="1">
    <source>
        <dbReference type="ARBA" id="ARBA00022723"/>
    </source>
</evidence>
<dbReference type="InterPro" id="IPR005584">
    <property type="entry name" value="DNA_gyrase_inhibitor_YacG"/>
</dbReference>
<dbReference type="PANTHER" id="PTHR36150">
    <property type="entry name" value="DNA GYRASE INHIBITOR YACG"/>
    <property type="match status" value="1"/>
</dbReference>
<dbReference type="GO" id="GO:0006355">
    <property type="term" value="P:regulation of DNA-templated transcription"/>
    <property type="evidence" value="ECO:0007669"/>
    <property type="project" value="InterPro"/>
</dbReference>
<comment type="function">
    <text evidence="3">Inhibits all the catalytic activities of DNA gyrase by preventing its interaction with DNA. Acts by binding directly to the C-terminal domain of GyrB, which probably disrupts DNA binding by the gyrase.</text>
</comment>
<keyword evidence="2 3" id="KW-0862">Zinc</keyword>
<dbReference type="RefSeq" id="WP_284383628.1">
    <property type="nucleotide sequence ID" value="NZ_BSNM01000026.1"/>
</dbReference>
<dbReference type="SUPFAM" id="SSF57716">
    <property type="entry name" value="Glucocorticoid receptor-like (DNA-binding domain)"/>
    <property type="match status" value="1"/>
</dbReference>
<sequence>MSEPIKLFKCPTCSAPTQYDTEKFPHFPFCCERCKMIDLGAWAKEEHKIEGDQEGFDDLFSEEDTF</sequence>
<dbReference type="GO" id="GO:0008657">
    <property type="term" value="F:DNA topoisomerase type II (double strand cut, ATP-hydrolyzing) inhibitor activity"/>
    <property type="evidence" value="ECO:0007669"/>
    <property type="project" value="UniProtKB-UniRule"/>
</dbReference>
<comment type="cofactor">
    <cofactor evidence="3">
        <name>Zn(2+)</name>
        <dbReference type="ChEBI" id="CHEBI:29105"/>
    </cofactor>
    <text evidence="3">Binds 1 zinc ion.</text>
</comment>
<proteinExistence type="inferred from homology"/>
<dbReference type="Proteomes" id="UP001161389">
    <property type="component" value="Unassembled WGS sequence"/>
</dbReference>
<accession>A0AA37W993</accession>
<comment type="caution">
    <text evidence="4">The sequence shown here is derived from an EMBL/GenBank/DDBJ whole genome shotgun (WGS) entry which is preliminary data.</text>
</comment>
<feature type="binding site" evidence="3">
    <location>
        <position position="13"/>
    </location>
    <ligand>
        <name>Zn(2+)</name>
        <dbReference type="ChEBI" id="CHEBI:29105"/>
    </ligand>
</feature>
<dbReference type="Pfam" id="PF03884">
    <property type="entry name" value="YacG"/>
    <property type="match status" value="1"/>
</dbReference>
<keyword evidence="5" id="KW-1185">Reference proteome</keyword>
<evidence type="ECO:0000256" key="2">
    <source>
        <dbReference type="ARBA" id="ARBA00022833"/>
    </source>
</evidence>
<feature type="binding site" evidence="3">
    <location>
        <position position="10"/>
    </location>
    <ligand>
        <name>Zn(2+)</name>
        <dbReference type="ChEBI" id="CHEBI:29105"/>
    </ligand>
</feature>
<dbReference type="PANTHER" id="PTHR36150:SF1">
    <property type="entry name" value="DNA GYRASE INHIBITOR YACG"/>
    <property type="match status" value="1"/>
</dbReference>
<evidence type="ECO:0000313" key="4">
    <source>
        <dbReference type="EMBL" id="GLQ33268.1"/>
    </source>
</evidence>
<organism evidence="4 5">
    <name type="scientific">Litoribrevibacter albus</name>
    <dbReference type="NCBI Taxonomy" id="1473156"/>
    <lineage>
        <taxon>Bacteria</taxon>
        <taxon>Pseudomonadati</taxon>
        <taxon>Pseudomonadota</taxon>
        <taxon>Gammaproteobacteria</taxon>
        <taxon>Oceanospirillales</taxon>
        <taxon>Oceanospirillaceae</taxon>
        <taxon>Litoribrevibacter</taxon>
    </lineage>
</organism>
<dbReference type="Gene3D" id="3.30.50.10">
    <property type="entry name" value="Erythroid Transcription Factor GATA-1, subunit A"/>
    <property type="match status" value="1"/>
</dbReference>
<dbReference type="GO" id="GO:0008270">
    <property type="term" value="F:zinc ion binding"/>
    <property type="evidence" value="ECO:0007669"/>
    <property type="project" value="UniProtKB-UniRule"/>
</dbReference>
<name>A0AA37W993_9GAMM</name>
<evidence type="ECO:0000313" key="5">
    <source>
        <dbReference type="Proteomes" id="UP001161389"/>
    </source>
</evidence>
<feature type="binding site" evidence="3">
    <location>
        <position position="30"/>
    </location>
    <ligand>
        <name>Zn(2+)</name>
        <dbReference type="ChEBI" id="CHEBI:29105"/>
    </ligand>
</feature>
<reference evidence="4" key="1">
    <citation type="journal article" date="2014" name="Int. J. Syst. Evol. Microbiol.">
        <title>Complete genome sequence of Corynebacterium casei LMG S-19264T (=DSM 44701T), isolated from a smear-ripened cheese.</title>
        <authorList>
            <consortium name="US DOE Joint Genome Institute (JGI-PGF)"/>
            <person name="Walter F."/>
            <person name="Albersmeier A."/>
            <person name="Kalinowski J."/>
            <person name="Ruckert C."/>
        </authorList>
    </citation>
    <scope>NUCLEOTIDE SEQUENCE</scope>
    <source>
        <strain evidence="4">NBRC 110071</strain>
    </source>
</reference>
<feature type="binding site" evidence="3">
    <location>
        <position position="34"/>
    </location>
    <ligand>
        <name>Zn(2+)</name>
        <dbReference type="ChEBI" id="CHEBI:29105"/>
    </ligand>
</feature>
<reference evidence="4" key="2">
    <citation type="submission" date="2023-01" db="EMBL/GenBank/DDBJ databases">
        <title>Draft genome sequence of Litoribrevibacter albus strain NBRC 110071.</title>
        <authorList>
            <person name="Sun Q."/>
            <person name="Mori K."/>
        </authorList>
    </citation>
    <scope>NUCLEOTIDE SEQUENCE</scope>
    <source>
        <strain evidence="4">NBRC 110071</strain>
    </source>
</reference>
<evidence type="ECO:0000256" key="3">
    <source>
        <dbReference type="HAMAP-Rule" id="MF_00649"/>
    </source>
</evidence>
<protein>
    <recommendedName>
        <fullName evidence="3">DNA gyrase inhibitor YacG</fullName>
    </recommendedName>
</protein>
<comment type="subunit">
    <text evidence="3">Interacts with GyrB.</text>
</comment>